<feature type="region of interest" description="Disordered" evidence="1">
    <location>
        <begin position="112"/>
        <end position="137"/>
    </location>
</feature>
<accession>A0A146LEM7</accession>
<feature type="compositionally biased region" description="Basic and acidic residues" evidence="1">
    <location>
        <begin position="126"/>
        <end position="136"/>
    </location>
</feature>
<gene>
    <name evidence="2" type="ORF">g.32917</name>
</gene>
<dbReference type="EMBL" id="GDHC01012694">
    <property type="protein sequence ID" value="JAQ05935.1"/>
    <property type="molecule type" value="Transcribed_RNA"/>
</dbReference>
<dbReference type="AlphaFoldDB" id="A0A146LEM7"/>
<sequence>MLNGLSLKIFSVYLHVFCFYSRLHICCGFRSGLFYWIICNKAILILESLGRVNKPLRIMWGTTFIAPPTMQREVMANEKGARIRGCTRRKAVTDRTPDPATPVRLPVQCTECPQKSKHTHTQQGSRTEHSSAERSAEQGVFKVSKVFTLHWR</sequence>
<reference evidence="2" key="1">
    <citation type="journal article" date="2016" name="Gigascience">
        <title>De novo construction of an expanded transcriptome assembly for the western tarnished plant bug, Lygus hesperus.</title>
        <authorList>
            <person name="Tassone E.E."/>
            <person name="Geib S.M."/>
            <person name="Hall B."/>
            <person name="Fabrick J.A."/>
            <person name="Brent C.S."/>
            <person name="Hull J.J."/>
        </authorList>
    </citation>
    <scope>NUCLEOTIDE SEQUENCE</scope>
</reference>
<proteinExistence type="predicted"/>
<evidence type="ECO:0000313" key="2">
    <source>
        <dbReference type="EMBL" id="JAQ05935.1"/>
    </source>
</evidence>
<name>A0A146LEM7_LYGHE</name>
<evidence type="ECO:0000256" key="1">
    <source>
        <dbReference type="SAM" id="MobiDB-lite"/>
    </source>
</evidence>
<protein>
    <submittedName>
        <fullName evidence="2">Uncharacterized protein</fullName>
    </submittedName>
</protein>
<organism evidence="2">
    <name type="scientific">Lygus hesperus</name>
    <name type="common">Western plant bug</name>
    <dbReference type="NCBI Taxonomy" id="30085"/>
    <lineage>
        <taxon>Eukaryota</taxon>
        <taxon>Metazoa</taxon>
        <taxon>Ecdysozoa</taxon>
        <taxon>Arthropoda</taxon>
        <taxon>Hexapoda</taxon>
        <taxon>Insecta</taxon>
        <taxon>Pterygota</taxon>
        <taxon>Neoptera</taxon>
        <taxon>Paraneoptera</taxon>
        <taxon>Hemiptera</taxon>
        <taxon>Heteroptera</taxon>
        <taxon>Panheteroptera</taxon>
        <taxon>Cimicomorpha</taxon>
        <taxon>Miridae</taxon>
        <taxon>Mirini</taxon>
        <taxon>Lygus</taxon>
    </lineage>
</organism>